<dbReference type="OrthoDB" id="205255at2759"/>
<evidence type="ECO:0000313" key="3">
    <source>
        <dbReference type="EMBL" id="KAF8902903.1"/>
    </source>
</evidence>
<name>A0A9P5TQ47_GYMJU</name>
<protein>
    <submittedName>
        <fullName evidence="3">Het-c2 protein</fullName>
    </submittedName>
</protein>
<dbReference type="PANTHER" id="PTHR10219:SF25">
    <property type="entry name" value="PLECKSTRIN HOMOLOGY DOMAIN-CONTAINING FAMILY A MEMBER 8"/>
    <property type="match status" value="1"/>
</dbReference>
<gene>
    <name evidence="3" type="ORF">CPB84DRAFT_1775161</name>
</gene>
<dbReference type="GO" id="GO:1902387">
    <property type="term" value="F:ceramide 1-phosphate binding"/>
    <property type="evidence" value="ECO:0007669"/>
    <property type="project" value="TreeGrafter"/>
</dbReference>
<dbReference type="InterPro" id="IPR014830">
    <property type="entry name" value="Glycolipid_transfer_prot_dom"/>
</dbReference>
<dbReference type="Gene3D" id="1.10.3520.10">
    <property type="entry name" value="Glycolipid transfer protein"/>
    <property type="match status" value="1"/>
</dbReference>
<sequence>MAPYLETVKSFADVPITDAGVDTVTFLEAAQGLVGLFDLLGSAAFAVVQNDLKGNIAKVKARYEATPTLSSTLELLVENEKGEKKRTATEGLLWLLRGLSFTCKALQNAQSNKTEELSAAFTKSYEVTLKKFHNFVVKGIFAVAMKACPYRADFYTKLAADPDGGAPASQEKLNEELDKWLAALSSIVARMDAFYEIGNYAKGF</sequence>
<proteinExistence type="predicted"/>
<dbReference type="SUPFAM" id="SSF110004">
    <property type="entry name" value="Glycolipid transfer protein, GLTP"/>
    <property type="match status" value="1"/>
</dbReference>
<comment type="caution">
    <text evidence="3">The sequence shown here is derived from an EMBL/GenBank/DDBJ whole genome shotgun (WGS) entry which is preliminary data.</text>
</comment>
<dbReference type="AlphaFoldDB" id="A0A9P5TQ47"/>
<dbReference type="GO" id="GO:0005829">
    <property type="term" value="C:cytosol"/>
    <property type="evidence" value="ECO:0007669"/>
    <property type="project" value="TreeGrafter"/>
</dbReference>
<dbReference type="InterPro" id="IPR036497">
    <property type="entry name" value="GLTP_sf"/>
</dbReference>
<evidence type="ECO:0000313" key="4">
    <source>
        <dbReference type="Proteomes" id="UP000724874"/>
    </source>
</evidence>
<reference evidence="3" key="1">
    <citation type="submission" date="2020-11" db="EMBL/GenBank/DDBJ databases">
        <authorList>
            <consortium name="DOE Joint Genome Institute"/>
            <person name="Ahrendt S."/>
            <person name="Riley R."/>
            <person name="Andreopoulos W."/>
            <person name="LaButti K."/>
            <person name="Pangilinan J."/>
            <person name="Ruiz-duenas F.J."/>
            <person name="Barrasa J.M."/>
            <person name="Sanchez-Garcia M."/>
            <person name="Camarero S."/>
            <person name="Miyauchi S."/>
            <person name="Serrano A."/>
            <person name="Linde D."/>
            <person name="Babiker R."/>
            <person name="Drula E."/>
            <person name="Ayuso-Fernandez I."/>
            <person name="Pacheco R."/>
            <person name="Padilla G."/>
            <person name="Ferreira P."/>
            <person name="Barriuso J."/>
            <person name="Kellner H."/>
            <person name="Castanera R."/>
            <person name="Alfaro M."/>
            <person name="Ramirez L."/>
            <person name="Pisabarro A.G."/>
            <person name="Kuo A."/>
            <person name="Tritt A."/>
            <person name="Lipzen A."/>
            <person name="He G."/>
            <person name="Yan M."/>
            <person name="Ng V."/>
            <person name="Cullen D."/>
            <person name="Martin F."/>
            <person name="Rosso M.-N."/>
            <person name="Henrissat B."/>
            <person name="Hibbett D."/>
            <person name="Martinez A.T."/>
            <person name="Grigoriev I.V."/>
        </authorList>
    </citation>
    <scope>NUCLEOTIDE SEQUENCE</scope>
    <source>
        <strain evidence="3">AH 44721</strain>
    </source>
</reference>
<dbReference type="PANTHER" id="PTHR10219">
    <property type="entry name" value="GLYCOLIPID TRANSFER PROTEIN-RELATED"/>
    <property type="match status" value="1"/>
</dbReference>
<dbReference type="EMBL" id="JADNYJ010000033">
    <property type="protein sequence ID" value="KAF8902903.1"/>
    <property type="molecule type" value="Genomic_DNA"/>
</dbReference>
<dbReference type="GO" id="GO:1902388">
    <property type="term" value="F:ceramide 1-phosphate transfer activity"/>
    <property type="evidence" value="ECO:0007669"/>
    <property type="project" value="TreeGrafter"/>
</dbReference>
<dbReference type="GO" id="GO:0016020">
    <property type="term" value="C:membrane"/>
    <property type="evidence" value="ECO:0007669"/>
    <property type="project" value="TreeGrafter"/>
</dbReference>
<feature type="domain" description="Glycolipid transfer protein" evidence="2">
    <location>
        <begin position="21"/>
        <end position="159"/>
    </location>
</feature>
<dbReference type="FunFam" id="1.10.3520.10:FF:000001">
    <property type="entry name" value="Pleckstrin domain-containing family A member 8"/>
    <property type="match status" value="1"/>
</dbReference>
<dbReference type="Pfam" id="PF08718">
    <property type="entry name" value="GLTP"/>
    <property type="match status" value="1"/>
</dbReference>
<dbReference type="Proteomes" id="UP000724874">
    <property type="component" value="Unassembled WGS sequence"/>
</dbReference>
<evidence type="ECO:0000256" key="1">
    <source>
        <dbReference type="ARBA" id="ARBA00022448"/>
    </source>
</evidence>
<evidence type="ECO:0000259" key="2">
    <source>
        <dbReference type="Pfam" id="PF08718"/>
    </source>
</evidence>
<keyword evidence="4" id="KW-1185">Reference proteome</keyword>
<keyword evidence="1" id="KW-0813">Transport</keyword>
<organism evidence="3 4">
    <name type="scientific">Gymnopilus junonius</name>
    <name type="common">Spectacular rustgill mushroom</name>
    <name type="synonym">Gymnopilus spectabilis subsp. junonius</name>
    <dbReference type="NCBI Taxonomy" id="109634"/>
    <lineage>
        <taxon>Eukaryota</taxon>
        <taxon>Fungi</taxon>
        <taxon>Dikarya</taxon>
        <taxon>Basidiomycota</taxon>
        <taxon>Agaricomycotina</taxon>
        <taxon>Agaricomycetes</taxon>
        <taxon>Agaricomycetidae</taxon>
        <taxon>Agaricales</taxon>
        <taxon>Agaricineae</taxon>
        <taxon>Hymenogastraceae</taxon>
        <taxon>Gymnopilus</taxon>
    </lineage>
</organism>
<accession>A0A9P5TQ47</accession>